<keyword evidence="3" id="KW-1185">Reference proteome</keyword>
<gene>
    <name evidence="2" type="ORF">GCM10008906_02220</name>
</gene>
<dbReference type="Gene3D" id="1.10.10.10">
    <property type="entry name" value="Winged helix-like DNA-binding domain superfamily/Winged helix DNA-binding domain"/>
    <property type="match status" value="1"/>
</dbReference>
<protein>
    <submittedName>
        <fullName evidence="2">MarR family transcriptional regulator</fullName>
    </submittedName>
</protein>
<dbReference type="EMBL" id="BAAACG010000001">
    <property type="protein sequence ID" value="GAA0732514.1"/>
    <property type="molecule type" value="Genomic_DNA"/>
</dbReference>
<reference evidence="2 3" key="1">
    <citation type="journal article" date="2019" name="Int. J. Syst. Evol. Microbiol.">
        <title>The Global Catalogue of Microorganisms (GCM) 10K type strain sequencing project: providing services to taxonomists for standard genome sequencing and annotation.</title>
        <authorList>
            <consortium name="The Broad Institute Genomics Platform"/>
            <consortium name="The Broad Institute Genome Sequencing Center for Infectious Disease"/>
            <person name="Wu L."/>
            <person name="Ma J."/>
        </authorList>
    </citation>
    <scope>NUCLEOTIDE SEQUENCE [LARGE SCALE GENOMIC DNA]</scope>
    <source>
        <strain evidence="2 3">JCM 1407</strain>
    </source>
</reference>
<dbReference type="PROSITE" id="PS50995">
    <property type="entry name" value="HTH_MARR_2"/>
    <property type="match status" value="1"/>
</dbReference>
<dbReference type="RefSeq" id="WP_343757967.1">
    <property type="nucleotide sequence ID" value="NZ_BAAACG010000001.1"/>
</dbReference>
<evidence type="ECO:0000313" key="2">
    <source>
        <dbReference type="EMBL" id="GAA0732514.1"/>
    </source>
</evidence>
<dbReference type="InterPro" id="IPR036388">
    <property type="entry name" value="WH-like_DNA-bd_sf"/>
</dbReference>
<dbReference type="Pfam" id="PF01047">
    <property type="entry name" value="MarR"/>
    <property type="match status" value="1"/>
</dbReference>
<organism evidence="2 3">
    <name type="scientific">Clostridium oceanicum</name>
    <dbReference type="NCBI Taxonomy" id="1543"/>
    <lineage>
        <taxon>Bacteria</taxon>
        <taxon>Bacillati</taxon>
        <taxon>Bacillota</taxon>
        <taxon>Clostridia</taxon>
        <taxon>Eubacteriales</taxon>
        <taxon>Clostridiaceae</taxon>
        <taxon>Clostridium</taxon>
    </lineage>
</organism>
<dbReference type="SUPFAM" id="SSF46785">
    <property type="entry name" value="Winged helix' DNA-binding domain"/>
    <property type="match status" value="1"/>
</dbReference>
<dbReference type="PANTHER" id="PTHR33164">
    <property type="entry name" value="TRANSCRIPTIONAL REGULATOR, MARR FAMILY"/>
    <property type="match status" value="1"/>
</dbReference>
<feature type="domain" description="HTH marR-type" evidence="1">
    <location>
        <begin position="10"/>
        <end position="141"/>
    </location>
</feature>
<sequence length="147" mass="17141">MKKSQVNDTSKELYNLLLSLHKKIFNLDEMMKNLSVPPSHAKVMFFLHKNGSSYISETAKKLMISKPNMTPIIEKLTSESLIRRYEDSNDRRILRIELTDNGKKFIKKQELSVRDSLSQKISHLEDEDLISLRNHITEIENIITKIV</sequence>
<dbReference type="PANTHER" id="PTHR33164:SF96">
    <property type="entry name" value="MARR-FAMILY TRANSCRIPTIONAL REGULATOR"/>
    <property type="match status" value="1"/>
</dbReference>
<dbReference type="PRINTS" id="PR00598">
    <property type="entry name" value="HTHMARR"/>
</dbReference>
<dbReference type="InterPro" id="IPR039422">
    <property type="entry name" value="MarR/SlyA-like"/>
</dbReference>
<dbReference type="SMART" id="SM00347">
    <property type="entry name" value="HTH_MARR"/>
    <property type="match status" value="1"/>
</dbReference>
<comment type="caution">
    <text evidence="2">The sequence shown here is derived from an EMBL/GenBank/DDBJ whole genome shotgun (WGS) entry which is preliminary data.</text>
</comment>
<name>A0ABN1J8X3_9CLOT</name>
<dbReference type="Proteomes" id="UP001501510">
    <property type="component" value="Unassembled WGS sequence"/>
</dbReference>
<proteinExistence type="predicted"/>
<evidence type="ECO:0000259" key="1">
    <source>
        <dbReference type="PROSITE" id="PS50995"/>
    </source>
</evidence>
<dbReference type="InterPro" id="IPR000835">
    <property type="entry name" value="HTH_MarR-typ"/>
</dbReference>
<dbReference type="InterPro" id="IPR036390">
    <property type="entry name" value="WH_DNA-bd_sf"/>
</dbReference>
<evidence type="ECO:0000313" key="3">
    <source>
        <dbReference type="Proteomes" id="UP001501510"/>
    </source>
</evidence>
<accession>A0ABN1J8X3</accession>